<dbReference type="InterPro" id="IPR029028">
    <property type="entry name" value="Alpha/beta_knot_MTases"/>
</dbReference>
<protein>
    <submittedName>
        <fullName evidence="6">RNA methyltransferase</fullName>
    </submittedName>
</protein>
<dbReference type="GO" id="GO:0006396">
    <property type="term" value="P:RNA processing"/>
    <property type="evidence" value="ECO:0007669"/>
    <property type="project" value="InterPro"/>
</dbReference>
<evidence type="ECO:0000256" key="2">
    <source>
        <dbReference type="ARBA" id="ARBA00022603"/>
    </source>
</evidence>
<dbReference type="Pfam" id="PF22435">
    <property type="entry name" value="MRM3-like_sub_bind"/>
    <property type="match status" value="1"/>
</dbReference>
<dbReference type="PANTHER" id="PTHR43191:SF2">
    <property type="entry name" value="RRNA METHYLTRANSFERASE 3, MITOCHONDRIAL"/>
    <property type="match status" value="1"/>
</dbReference>
<keyword evidence="3 6" id="KW-0808">Transferase</keyword>
<dbReference type="EMBL" id="LGTQ01000005">
    <property type="protein sequence ID" value="KPM50088.1"/>
    <property type="molecule type" value="Genomic_DNA"/>
</dbReference>
<dbReference type="STRING" id="1605367.AFM12_00845"/>
<dbReference type="AlphaFoldDB" id="A0A0P7C5K9"/>
<dbReference type="Pfam" id="PF00588">
    <property type="entry name" value="SpoU_methylase"/>
    <property type="match status" value="1"/>
</dbReference>
<dbReference type="InterPro" id="IPR029064">
    <property type="entry name" value="Ribosomal_eL30-like_sf"/>
</dbReference>
<feature type="domain" description="tRNA/rRNA methyltransferase SpoU type" evidence="4">
    <location>
        <begin position="103"/>
        <end position="236"/>
    </location>
</feature>
<comment type="similarity">
    <text evidence="1">Belongs to the class IV-like SAM-binding methyltransferase superfamily. RNA methyltransferase TrmH family.</text>
</comment>
<gene>
    <name evidence="6" type="ORF">AFM12_00845</name>
</gene>
<dbReference type="InterPro" id="IPR029026">
    <property type="entry name" value="tRNA_m1G_MTases_N"/>
</dbReference>
<accession>A0A0P7C5K9</accession>
<organism evidence="6 7">
    <name type="scientific">Jiulongibacter sediminis</name>
    <dbReference type="NCBI Taxonomy" id="1605367"/>
    <lineage>
        <taxon>Bacteria</taxon>
        <taxon>Pseudomonadati</taxon>
        <taxon>Bacteroidota</taxon>
        <taxon>Cytophagia</taxon>
        <taxon>Cytophagales</taxon>
        <taxon>Leadbetterellaceae</taxon>
        <taxon>Jiulongibacter</taxon>
    </lineage>
</organism>
<evidence type="ECO:0000259" key="5">
    <source>
        <dbReference type="Pfam" id="PF22435"/>
    </source>
</evidence>
<dbReference type="CDD" id="cd18109">
    <property type="entry name" value="SpoU-like_RNA-MTase"/>
    <property type="match status" value="1"/>
</dbReference>
<dbReference type="Gene3D" id="3.30.1330.30">
    <property type="match status" value="1"/>
</dbReference>
<dbReference type="SUPFAM" id="SSF75217">
    <property type="entry name" value="alpha/beta knot"/>
    <property type="match status" value="1"/>
</dbReference>
<reference evidence="6 7" key="1">
    <citation type="submission" date="2015-07" db="EMBL/GenBank/DDBJ databases">
        <title>The draft genome sequence of Leadbetterella sp. JN14-9.</title>
        <authorList>
            <person name="Liu Y."/>
            <person name="Du J."/>
            <person name="Shao Z."/>
        </authorList>
    </citation>
    <scope>NUCLEOTIDE SEQUENCE [LARGE SCALE GENOMIC DNA]</scope>
    <source>
        <strain evidence="6 7">JN14-9</strain>
    </source>
</reference>
<evidence type="ECO:0000256" key="1">
    <source>
        <dbReference type="ARBA" id="ARBA00007228"/>
    </source>
</evidence>
<evidence type="ECO:0000313" key="6">
    <source>
        <dbReference type="EMBL" id="KPM50088.1"/>
    </source>
</evidence>
<dbReference type="GO" id="GO:0003723">
    <property type="term" value="F:RNA binding"/>
    <property type="evidence" value="ECO:0007669"/>
    <property type="project" value="InterPro"/>
</dbReference>
<keyword evidence="7" id="KW-1185">Reference proteome</keyword>
<evidence type="ECO:0000313" key="7">
    <source>
        <dbReference type="Proteomes" id="UP000050454"/>
    </source>
</evidence>
<comment type="caution">
    <text evidence="6">The sequence shown here is derived from an EMBL/GenBank/DDBJ whole genome shotgun (WGS) entry which is preliminary data.</text>
</comment>
<dbReference type="Proteomes" id="UP000050454">
    <property type="component" value="Unassembled WGS sequence"/>
</dbReference>
<dbReference type="GO" id="GO:0032259">
    <property type="term" value="P:methylation"/>
    <property type="evidence" value="ECO:0007669"/>
    <property type="project" value="UniProtKB-KW"/>
</dbReference>
<name>A0A0P7C5K9_9BACT</name>
<dbReference type="InterPro" id="IPR001537">
    <property type="entry name" value="SpoU_MeTrfase"/>
</dbReference>
<evidence type="ECO:0000256" key="3">
    <source>
        <dbReference type="ARBA" id="ARBA00022679"/>
    </source>
</evidence>
<keyword evidence="2 6" id="KW-0489">Methyltransferase</keyword>
<dbReference type="InterPro" id="IPR051259">
    <property type="entry name" value="rRNA_Methyltransferase"/>
</dbReference>
<feature type="domain" description="MRM3-like substrate binding" evidence="5">
    <location>
        <begin position="8"/>
        <end position="75"/>
    </location>
</feature>
<dbReference type="SUPFAM" id="SSF55315">
    <property type="entry name" value="L30e-like"/>
    <property type="match status" value="1"/>
</dbReference>
<dbReference type="GO" id="GO:0008173">
    <property type="term" value="F:RNA methyltransferase activity"/>
    <property type="evidence" value="ECO:0007669"/>
    <property type="project" value="InterPro"/>
</dbReference>
<evidence type="ECO:0000259" key="4">
    <source>
        <dbReference type="Pfam" id="PF00588"/>
    </source>
</evidence>
<proteinExistence type="inferred from homology"/>
<dbReference type="PANTHER" id="PTHR43191">
    <property type="entry name" value="RRNA METHYLTRANSFERASE 3"/>
    <property type="match status" value="1"/>
</dbReference>
<dbReference type="InterPro" id="IPR053888">
    <property type="entry name" value="MRM3-like_sub_bind"/>
</dbReference>
<dbReference type="OrthoDB" id="9785673at2"/>
<dbReference type="Gene3D" id="3.40.1280.10">
    <property type="match status" value="1"/>
</dbReference>
<sequence>MGLSKQKQKYIQSLHNKKYRNQYGVFLVEGQKSIHELLNSDFEIDEAFLTAEASESLGLKLNVTICKADEISKVSSFRSNSFGVLVVKMKENIPPDLNVKGWILVLDQINDPGNLGTIIRTADWYGVKHIVCSENTVEFYNPKVISSTMGSFSRITPYYADISSFLEQCSLPVYGAYLNGENVHRHQFPESGVLVIGSESHGIDRQLESLITRKITIPSFGKAESLNAGVATAILLDNISRG</sequence>